<reference evidence="8" key="1">
    <citation type="journal article" date="2019" name="Int. J. Syst. Evol. Microbiol.">
        <title>The Global Catalogue of Microorganisms (GCM) 10K type strain sequencing project: providing services to taxonomists for standard genome sequencing and annotation.</title>
        <authorList>
            <consortium name="The Broad Institute Genomics Platform"/>
            <consortium name="The Broad Institute Genome Sequencing Center for Infectious Disease"/>
            <person name="Wu L."/>
            <person name="Ma J."/>
        </authorList>
    </citation>
    <scope>NUCLEOTIDE SEQUENCE [LARGE SCALE GENOMIC DNA]</scope>
    <source>
        <strain evidence="8">JCM 9458</strain>
    </source>
</reference>
<keyword evidence="4 6" id="KW-0472">Membrane</keyword>
<evidence type="ECO:0000256" key="6">
    <source>
        <dbReference type="SAM" id="Phobius"/>
    </source>
</evidence>
<protein>
    <recommendedName>
        <fullName evidence="9">Amino acid permease</fullName>
    </recommendedName>
</protein>
<feature type="transmembrane region" description="Helical" evidence="6">
    <location>
        <begin position="267"/>
        <end position="290"/>
    </location>
</feature>
<feature type="transmembrane region" description="Helical" evidence="6">
    <location>
        <begin position="76"/>
        <end position="95"/>
    </location>
</feature>
<gene>
    <name evidence="7" type="ORF">GCM10020369_82950</name>
</gene>
<evidence type="ECO:0000256" key="5">
    <source>
        <dbReference type="SAM" id="MobiDB-lite"/>
    </source>
</evidence>
<organism evidence="7 8">
    <name type="scientific">Cryptosporangium minutisporangium</name>
    <dbReference type="NCBI Taxonomy" id="113569"/>
    <lineage>
        <taxon>Bacteria</taxon>
        <taxon>Bacillati</taxon>
        <taxon>Actinomycetota</taxon>
        <taxon>Actinomycetes</taxon>
        <taxon>Cryptosporangiales</taxon>
        <taxon>Cryptosporangiaceae</taxon>
        <taxon>Cryptosporangium</taxon>
    </lineage>
</organism>
<evidence type="ECO:0000313" key="8">
    <source>
        <dbReference type="Proteomes" id="UP001501676"/>
    </source>
</evidence>
<proteinExistence type="predicted"/>
<keyword evidence="8" id="KW-1185">Reference proteome</keyword>
<evidence type="ECO:0000256" key="4">
    <source>
        <dbReference type="ARBA" id="ARBA00023136"/>
    </source>
</evidence>
<dbReference type="PIRSF" id="PIRSF006060">
    <property type="entry name" value="AA_transporter"/>
    <property type="match status" value="1"/>
</dbReference>
<feature type="compositionally biased region" description="Basic and acidic residues" evidence="5">
    <location>
        <begin position="510"/>
        <end position="519"/>
    </location>
</feature>
<evidence type="ECO:0000256" key="2">
    <source>
        <dbReference type="ARBA" id="ARBA00022692"/>
    </source>
</evidence>
<feature type="transmembrane region" description="Helical" evidence="6">
    <location>
        <begin position="424"/>
        <end position="444"/>
    </location>
</feature>
<evidence type="ECO:0008006" key="9">
    <source>
        <dbReference type="Google" id="ProtNLM"/>
    </source>
</evidence>
<keyword evidence="2 6" id="KW-0812">Transmembrane</keyword>
<feature type="transmembrane region" description="Helical" evidence="6">
    <location>
        <begin position="36"/>
        <end position="55"/>
    </location>
</feature>
<dbReference type="PANTHER" id="PTHR42770">
    <property type="entry name" value="AMINO ACID TRANSPORTER-RELATED"/>
    <property type="match status" value="1"/>
</dbReference>
<dbReference type="PANTHER" id="PTHR42770:SF16">
    <property type="entry name" value="AMINO ACID PERMEASE"/>
    <property type="match status" value="1"/>
</dbReference>
<accession>A0ABP6TD81</accession>
<feature type="transmembrane region" description="Helical" evidence="6">
    <location>
        <begin position="219"/>
        <end position="238"/>
    </location>
</feature>
<feature type="transmembrane region" description="Helical" evidence="6">
    <location>
        <begin position="115"/>
        <end position="133"/>
    </location>
</feature>
<dbReference type="InterPro" id="IPR050367">
    <property type="entry name" value="APC_superfamily"/>
</dbReference>
<keyword evidence="3 6" id="KW-1133">Transmembrane helix</keyword>
<feature type="transmembrane region" description="Helical" evidence="6">
    <location>
        <begin position="326"/>
        <end position="344"/>
    </location>
</feature>
<evidence type="ECO:0000256" key="3">
    <source>
        <dbReference type="ARBA" id="ARBA00022989"/>
    </source>
</evidence>
<name>A0ABP6TD81_9ACTN</name>
<evidence type="ECO:0000256" key="1">
    <source>
        <dbReference type="ARBA" id="ARBA00004141"/>
    </source>
</evidence>
<feature type="region of interest" description="Disordered" evidence="5">
    <location>
        <begin position="478"/>
        <end position="519"/>
    </location>
</feature>
<dbReference type="EMBL" id="BAAAYN010000094">
    <property type="protein sequence ID" value="GAA3398722.1"/>
    <property type="molecule type" value="Genomic_DNA"/>
</dbReference>
<comment type="caution">
    <text evidence="7">The sequence shown here is derived from an EMBL/GenBank/DDBJ whole genome shotgun (WGS) entry which is preliminary data.</text>
</comment>
<feature type="transmembrane region" description="Helical" evidence="6">
    <location>
        <begin position="350"/>
        <end position="378"/>
    </location>
</feature>
<sequence length="519" mass="53499">MLVLAAVVVAVPAPITLLSGGVSSIGAASGVLGLPLLYGALGVIMLVSAAAWSAASRQIPDANGLYTFAGRGLGAAVGYGVAALGAVAYTSMTIANVGLIGEEIIAPLHEAGVGAEWWMIAVPVVALIGFLGTTSFRVRAIVLAAIVVIQLPGIFLFDLSALTKPGPEGVTTEALDPTSVFSGSIGAAVGFLALTYVGVEAGRVFQNESNAGRRVASKATYLGILGLVALYVTSTWLVTVVTGGEDFVVEAKDNPIFLVPDSIEANFGVGAANAFFLITTISTIGATLAFHSLAARHLQVTAADGLLPAWFAKEHGPRRVPLHGSWAMSGLSIVVLLAFAVGGAEPYQDVFLIMSHLGALSSVLMFVVVFFAIAVYFLRSDSESDGFFGWEGVLIAALTAGVALASLLVLTVAESDARLGVEPLSVLTWLLPLLAVLAFVGGLVRAQVVRSSRPELVERLAGTRKAPAPGTEEWIDADTSGWSVGGSDGAALPTWQAPPAQPGYGQPGHPVKENHHPYR</sequence>
<comment type="subcellular location">
    <subcellularLocation>
        <location evidence="1">Membrane</location>
        <topology evidence="1">Multi-pass membrane protein</topology>
    </subcellularLocation>
</comment>
<feature type="transmembrane region" description="Helical" evidence="6">
    <location>
        <begin position="390"/>
        <end position="412"/>
    </location>
</feature>
<dbReference type="Gene3D" id="1.20.1740.10">
    <property type="entry name" value="Amino acid/polyamine transporter I"/>
    <property type="match status" value="1"/>
</dbReference>
<dbReference type="Proteomes" id="UP001501676">
    <property type="component" value="Unassembled WGS sequence"/>
</dbReference>
<feature type="transmembrane region" description="Helical" evidence="6">
    <location>
        <begin position="180"/>
        <end position="199"/>
    </location>
</feature>
<feature type="transmembrane region" description="Helical" evidence="6">
    <location>
        <begin position="140"/>
        <end position="160"/>
    </location>
</feature>
<evidence type="ECO:0000313" key="7">
    <source>
        <dbReference type="EMBL" id="GAA3398722.1"/>
    </source>
</evidence>